<comment type="caution">
    <text evidence="2">The sequence shown here is derived from an EMBL/GenBank/DDBJ whole genome shotgun (WGS) entry which is preliminary data.</text>
</comment>
<dbReference type="PROSITE" id="PS51494">
    <property type="entry name" value="SPOIVB"/>
    <property type="match status" value="1"/>
</dbReference>
<evidence type="ECO:0000259" key="1">
    <source>
        <dbReference type="PROSITE" id="PS51494"/>
    </source>
</evidence>
<proteinExistence type="predicted"/>
<dbReference type="EMBL" id="DSTT01000004">
    <property type="protein sequence ID" value="HFK23702.1"/>
    <property type="molecule type" value="Genomic_DNA"/>
</dbReference>
<name>A0A7C3NDM9_UNCW3</name>
<protein>
    <recommendedName>
        <fullName evidence="1">Peptidase S55 domain-containing protein</fullName>
    </recommendedName>
</protein>
<feature type="domain" description="Peptidase S55" evidence="1">
    <location>
        <begin position="1"/>
        <end position="133"/>
    </location>
</feature>
<evidence type="ECO:0000313" key="2">
    <source>
        <dbReference type="EMBL" id="HFK23702.1"/>
    </source>
</evidence>
<gene>
    <name evidence="2" type="ORF">ENS15_03520</name>
</gene>
<accession>A0A7C3NDM9</accession>
<reference evidence="2" key="1">
    <citation type="journal article" date="2020" name="mSystems">
        <title>Genome- and Community-Level Interaction Insights into Carbon Utilization and Element Cycling Functions of Hydrothermarchaeota in Hydrothermal Sediment.</title>
        <authorList>
            <person name="Zhou Z."/>
            <person name="Liu Y."/>
            <person name="Xu W."/>
            <person name="Pan J."/>
            <person name="Luo Z.H."/>
            <person name="Li M."/>
        </authorList>
    </citation>
    <scope>NUCLEOTIDE SEQUENCE [LARGE SCALE GENOMIC DNA]</scope>
    <source>
        <strain evidence="2">SpSt-464</strain>
    </source>
</reference>
<sequence>MMRKIFFLLSLSFFIILNSEEFLDLDELKIGMKGYCKTVFHGTDIDTFEVQIIDIMRDSNMEMILVKCSGENVEKTGVAAGMSGSPVYFNNKLAGSLSYTWDNLKEPVGGVTPIKRIVGIKDYDNLKKKNDFDLKEISLPIVLFGFSNEIISFGESLKIFPKNSIIAGGNNLNLKENGKSQLLPGKAIAIKLLEGDFEASAIGTVTYVDEDNIYSLGHPFTLKGEVDFPVSEAYIYTILPKNDISFKMGFSFKDNAGKAIQDRTFGVLAKSKERSEMVKVKMKINQFNYNFSIVKDKDIVSNYIPLTFLSAVSKNFKSGGDLSIKYKIDVFGNNKKSFEYKNMFSGENIMFQIFFDLSGLLQAYTNNVYKSVKIDSLNIESEIVEQNLSFMIDDLLSDKKYYKSGENLHLTIKLKGYDQKMLTKEIDLKIPENIKEDSLMITVNGGGDDLYFESSRSSGKFDFKDVETLENIIDQINPSNSLVIRVISFEKGFIDNNLEFFNYPSSFVKEQLLMGKKQVNGNNIVVKKYSSDFVIKGSKSIVIKLWR</sequence>
<dbReference type="AlphaFoldDB" id="A0A7C3NDM9"/>
<organism evidence="2">
    <name type="scientific">candidate division WOR-3 bacterium</name>
    <dbReference type="NCBI Taxonomy" id="2052148"/>
    <lineage>
        <taxon>Bacteria</taxon>
        <taxon>Bacteria division WOR-3</taxon>
    </lineage>
</organism>
<dbReference type="InterPro" id="IPR008763">
    <property type="entry name" value="Peptidase_S55"/>
</dbReference>